<evidence type="ECO:0000313" key="2">
    <source>
        <dbReference type="Proteomes" id="UP000294194"/>
    </source>
</evidence>
<dbReference type="SMART" id="SM00855">
    <property type="entry name" value="PGAM"/>
    <property type="match status" value="1"/>
</dbReference>
<dbReference type="PANTHER" id="PTHR48100">
    <property type="entry name" value="BROAD-SPECIFICITY PHOSPHATASE YOR283W-RELATED"/>
    <property type="match status" value="1"/>
</dbReference>
<dbReference type="AlphaFoldDB" id="A0A4Q9H0F6"/>
<protein>
    <submittedName>
        <fullName evidence="1">Histidine phosphatase family protein</fullName>
    </submittedName>
</protein>
<dbReference type="PANTHER" id="PTHR48100:SF58">
    <property type="entry name" value="PE-PGRS FAMILY PROTEIN PE_PGRS11"/>
    <property type="match status" value="1"/>
</dbReference>
<keyword evidence="2" id="KW-1185">Reference proteome</keyword>
<dbReference type="Gene3D" id="3.40.50.1240">
    <property type="entry name" value="Phosphoglycerate mutase-like"/>
    <property type="match status" value="1"/>
</dbReference>
<dbReference type="SUPFAM" id="SSF53254">
    <property type="entry name" value="Phosphoglycerate mutase-like"/>
    <property type="match status" value="1"/>
</dbReference>
<proteinExistence type="predicted"/>
<sequence>MRLILVRHGQTTSNVAGALDTATPGAELTELGREQAAALPAVLARERLDAIVVSTLVRTQQTAAPLAAATGIEPIVRAGIREVEAGTLEMKSDRKSVMAYLTAFASWATGDLEARMPGAENGHEAFDRFDAVVAEFAHHQTLLIVSHGAMIRYWAARAASNIDGPFVRDHILSNTGVVVLNGSPTEGWIVESWLGLPVGGPAVTDLAADGPTD</sequence>
<dbReference type="Pfam" id="PF00300">
    <property type="entry name" value="His_Phos_1"/>
    <property type="match status" value="1"/>
</dbReference>
<evidence type="ECO:0000313" key="1">
    <source>
        <dbReference type="EMBL" id="TBN58170.1"/>
    </source>
</evidence>
<gene>
    <name evidence="1" type="ORF">EYE40_12660</name>
</gene>
<dbReference type="GO" id="GO:0005737">
    <property type="term" value="C:cytoplasm"/>
    <property type="evidence" value="ECO:0007669"/>
    <property type="project" value="TreeGrafter"/>
</dbReference>
<dbReference type="InterPro" id="IPR050275">
    <property type="entry name" value="PGM_Phosphatase"/>
</dbReference>
<dbReference type="CDD" id="cd07067">
    <property type="entry name" value="HP_PGM_like"/>
    <property type="match status" value="1"/>
</dbReference>
<dbReference type="Proteomes" id="UP000294194">
    <property type="component" value="Unassembled WGS sequence"/>
</dbReference>
<dbReference type="InterPro" id="IPR013078">
    <property type="entry name" value="His_Pase_superF_clade-1"/>
</dbReference>
<dbReference type="RefSeq" id="WP_130982277.1">
    <property type="nucleotide sequence ID" value="NZ_SISG01000001.1"/>
</dbReference>
<dbReference type="InterPro" id="IPR029033">
    <property type="entry name" value="His_PPase_superfam"/>
</dbReference>
<accession>A0A4Q9H0F6</accession>
<dbReference type="EMBL" id="SISG01000001">
    <property type="protein sequence ID" value="TBN58170.1"/>
    <property type="molecule type" value="Genomic_DNA"/>
</dbReference>
<dbReference type="PROSITE" id="PS00175">
    <property type="entry name" value="PG_MUTASE"/>
    <property type="match status" value="1"/>
</dbReference>
<organism evidence="1 2">
    <name type="scientific">Glaciihabitans arcticus</name>
    <dbReference type="NCBI Taxonomy" id="2668039"/>
    <lineage>
        <taxon>Bacteria</taxon>
        <taxon>Bacillati</taxon>
        <taxon>Actinomycetota</taxon>
        <taxon>Actinomycetes</taxon>
        <taxon>Micrococcales</taxon>
        <taxon>Microbacteriaceae</taxon>
        <taxon>Glaciihabitans</taxon>
    </lineage>
</organism>
<name>A0A4Q9H0F6_9MICO</name>
<reference evidence="2" key="1">
    <citation type="submission" date="2019-02" db="EMBL/GenBank/DDBJ databases">
        <title>Glaciihabitans arcticus sp. nov., a psychrotolerant bacterium isolated from polar soil.</title>
        <authorList>
            <person name="Dahal R.H."/>
        </authorList>
    </citation>
    <scope>NUCLEOTIDE SEQUENCE [LARGE SCALE GENOMIC DNA]</scope>
    <source>
        <strain evidence="2">RP-3-7</strain>
    </source>
</reference>
<comment type="caution">
    <text evidence="1">The sequence shown here is derived from an EMBL/GenBank/DDBJ whole genome shotgun (WGS) entry which is preliminary data.</text>
</comment>
<dbReference type="InterPro" id="IPR001345">
    <property type="entry name" value="PG/BPGM_mutase_AS"/>
</dbReference>
<dbReference type="GO" id="GO:0016791">
    <property type="term" value="F:phosphatase activity"/>
    <property type="evidence" value="ECO:0007669"/>
    <property type="project" value="TreeGrafter"/>
</dbReference>